<dbReference type="EMBL" id="QGLF01000002">
    <property type="protein sequence ID" value="PWR22310.1"/>
    <property type="molecule type" value="Genomic_DNA"/>
</dbReference>
<dbReference type="InterPro" id="IPR029069">
    <property type="entry name" value="HotDog_dom_sf"/>
</dbReference>
<dbReference type="Pfam" id="PF03061">
    <property type="entry name" value="4HBT"/>
    <property type="match status" value="1"/>
</dbReference>
<evidence type="ECO:0000256" key="1">
    <source>
        <dbReference type="ARBA" id="ARBA00008324"/>
    </source>
</evidence>
<dbReference type="GO" id="GO:0047617">
    <property type="term" value="F:fatty acyl-CoA hydrolase activity"/>
    <property type="evidence" value="ECO:0007669"/>
    <property type="project" value="InterPro"/>
</dbReference>
<reference evidence="6" key="1">
    <citation type="submission" date="2018-05" db="EMBL/GenBank/DDBJ databases">
        <title>Zavarzinia sp. HR-AS.</title>
        <authorList>
            <person name="Lee Y."/>
            <person name="Jeon C.O."/>
        </authorList>
    </citation>
    <scope>NUCLEOTIDE SEQUENCE [LARGE SCALE GENOMIC DNA]</scope>
    <source>
        <strain evidence="6">DSM 1231</strain>
    </source>
</reference>
<keyword evidence="2" id="KW-0378">Hydrolase</keyword>
<dbReference type="OrthoDB" id="7061558at2"/>
<feature type="region of interest" description="Disordered" evidence="3">
    <location>
        <begin position="1"/>
        <end position="25"/>
    </location>
</feature>
<name>A0A317E7R3_9PROT</name>
<keyword evidence="6" id="KW-1185">Reference proteome</keyword>
<dbReference type="InterPro" id="IPR006683">
    <property type="entry name" value="Thioestr_dom"/>
</dbReference>
<evidence type="ECO:0000256" key="2">
    <source>
        <dbReference type="ARBA" id="ARBA00022801"/>
    </source>
</evidence>
<evidence type="ECO:0000259" key="4">
    <source>
        <dbReference type="Pfam" id="PF03061"/>
    </source>
</evidence>
<dbReference type="PANTHER" id="PTHR21660">
    <property type="entry name" value="THIOESTERASE SUPERFAMILY MEMBER-RELATED"/>
    <property type="match status" value="1"/>
</dbReference>
<gene>
    <name evidence="5" type="ORF">DKG75_10160</name>
</gene>
<dbReference type="AlphaFoldDB" id="A0A317E7R3"/>
<evidence type="ECO:0000313" key="6">
    <source>
        <dbReference type="Proteomes" id="UP000246077"/>
    </source>
</evidence>
<accession>A0A317E7R3</accession>
<dbReference type="PANTHER" id="PTHR21660:SF1">
    <property type="entry name" value="ACYL-COENZYME A THIOESTERASE 13"/>
    <property type="match status" value="1"/>
</dbReference>
<dbReference type="CDD" id="cd03443">
    <property type="entry name" value="PaaI_thioesterase"/>
    <property type="match status" value="1"/>
</dbReference>
<dbReference type="Proteomes" id="UP000246077">
    <property type="component" value="Unassembled WGS sequence"/>
</dbReference>
<comment type="similarity">
    <text evidence="1">Belongs to the thioesterase PaaI family.</text>
</comment>
<organism evidence="5 6">
    <name type="scientific">Zavarzinia compransoris</name>
    <dbReference type="NCBI Taxonomy" id="1264899"/>
    <lineage>
        <taxon>Bacteria</taxon>
        <taxon>Pseudomonadati</taxon>
        <taxon>Pseudomonadota</taxon>
        <taxon>Alphaproteobacteria</taxon>
        <taxon>Rhodospirillales</taxon>
        <taxon>Zavarziniaceae</taxon>
        <taxon>Zavarzinia</taxon>
    </lineage>
</organism>
<dbReference type="InterPro" id="IPR039298">
    <property type="entry name" value="ACOT13"/>
</dbReference>
<dbReference type="Gene3D" id="3.10.129.10">
    <property type="entry name" value="Hotdog Thioesterase"/>
    <property type="match status" value="1"/>
</dbReference>
<proteinExistence type="inferred from homology"/>
<dbReference type="SUPFAM" id="SSF54637">
    <property type="entry name" value="Thioesterase/thiol ester dehydrase-isomerase"/>
    <property type="match status" value="1"/>
</dbReference>
<evidence type="ECO:0000313" key="5">
    <source>
        <dbReference type="EMBL" id="PWR22310.1"/>
    </source>
</evidence>
<feature type="domain" description="Thioesterase" evidence="4">
    <location>
        <begin position="60"/>
        <end position="132"/>
    </location>
</feature>
<dbReference type="RefSeq" id="WP_109920954.1">
    <property type="nucleotide sequence ID" value="NZ_QGLF01000002.1"/>
</dbReference>
<sequence>MTDTLPPLEQGPGDDPPPDYRLHTRESPVTAPWAPIYTRAVAGAPSLALRVRAAHANGRGLLHGGVLSTLADNAMGLAVAAAERGLTGLVTVSLSLDFIGAVRLGQWLEVVPVLVRATRGLAFTEARATADGEACARASAVFRVLREAGGTP</sequence>
<evidence type="ECO:0000256" key="3">
    <source>
        <dbReference type="SAM" id="MobiDB-lite"/>
    </source>
</evidence>
<comment type="caution">
    <text evidence="5">The sequence shown here is derived from an EMBL/GenBank/DDBJ whole genome shotgun (WGS) entry which is preliminary data.</text>
</comment>
<protein>
    <recommendedName>
        <fullName evidence="4">Thioesterase domain-containing protein</fullName>
    </recommendedName>
</protein>